<dbReference type="WBParaSite" id="PgR139_g009_t01">
    <property type="protein sequence ID" value="PgR139_g009_t01"/>
    <property type="gene ID" value="PgR139_g009"/>
</dbReference>
<proteinExistence type="predicted"/>
<dbReference type="Proteomes" id="UP000887569">
    <property type="component" value="Unplaced"/>
</dbReference>
<evidence type="ECO:0000313" key="3">
    <source>
        <dbReference type="WBParaSite" id="PgR139_g009_t02"/>
    </source>
</evidence>
<evidence type="ECO:0000313" key="1">
    <source>
        <dbReference type="Proteomes" id="UP000887569"/>
    </source>
</evidence>
<keyword evidence="1" id="KW-1185">Reference proteome</keyword>
<sequence>MLFNADCQTTLVSSTAQHHSFSANNTSHFCFTDTFVLADILIINSNMFQYGCTKILRLYKRKKKKGIPVYENKYDHIRVTRIMHTSYPRGKHSMKDATYETFFCNQPSPPFLPHSS</sequence>
<accession>A0A915CFW7</accession>
<organism evidence="1 3">
    <name type="scientific">Parascaris univalens</name>
    <name type="common">Nematode worm</name>
    <dbReference type="NCBI Taxonomy" id="6257"/>
    <lineage>
        <taxon>Eukaryota</taxon>
        <taxon>Metazoa</taxon>
        <taxon>Ecdysozoa</taxon>
        <taxon>Nematoda</taxon>
        <taxon>Chromadorea</taxon>
        <taxon>Rhabditida</taxon>
        <taxon>Spirurina</taxon>
        <taxon>Ascaridomorpha</taxon>
        <taxon>Ascaridoidea</taxon>
        <taxon>Ascarididae</taxon>
        <taxon>Parascaris</taxon>
    </lineage>
</organism>
<protein>
    <submittedName>
        <fullName evidence="2 3">Uncharacterized protein</fullName>
    </submittedName>
</protein>
<dbReference type="WBParaSite" id="PgR139_g009_t02">
    <property type="protein sequence ID" value="PgR139_g009_t02"/>
    <property type="gene ID" value="PgR139_g009"/>
</dbReference>
<evidence type="ECO:0000313" key="2">
    <source>
        <dbReference type="WBParaSite" id="PgR139_g009_t01"/>
    </source>
</evidence>
<dbReference type="WBParaSite" id="PgR139_g009_t03">
    <property type="protein sequence ID" value="PgR139_g009_t03"/>
    <property type="gene ID" value="PgR139_g009"/>
</dbReference>
<reference evidence="2 3" key="1">
    <citation type="submission" date="2022-11" db="UniProtKB">
        <authorList>
            <consortium name="WormBaseParasite"/>
        </authorList>
    </citation>
    <scope>IDENTIFICATION</scope>
</reference>
<name>A0A915CFW7_PARUN</name>
<dbReference type="AlphaFoldDB" id="A0A915CFW7"/>